<evidence type="ECO:0000313" key="2">
    <source>
        <dbReference type="EnsemblMetazoa" id="AFUN004690-PA"/>
    </source>
</evidence>
<dbReference type="EnsemblMetazoa" id="AFUN004690-RA">
    <property type="protein sequence ID" value="AFUN004690-PA"/>
    <property type="gene ID" value="AFUN004690"/>
</dbReference>
<feature type="region of interest" description="Disordered" evidence="1">
    <location>
        <begin position="1"/>
        <end position="42"/>
    </location>
</feature>
<evidence type="ECO:0000256" key="1">
    <source>
        <dbReference type="SAM" id="MobiDB-lite"/>
    </source>
</evidence>
<feature type="compositionally biased region" description="Polar residues" evidence="1">
    <location>
        <begin position="1"/>
        <end position="11"/>
    </location>
</feature>
<sequence>MDRQLSSTPNVSPERGNGDAAADPEYEKMVKTIQRGRNNDPVEGDLKVNVFHFSSSSSDSGCSICGAKDCRHEEGMPRPVNAPLAVQEQMGGL</sequence>
<proteinExistence type="predicted"/>
<name>A0A182RER2_ANOFN</name>
<accession>A0A182RER2</accession>
<dbReference type="VEuPathDB" id="VectorBase:AFUN004690"/>
<dbReference type="AlphaFoldDB" id="A0A182RER2"/>
<reference evidence="2" key="1">
    <citation type="submission" date="2020-05" db="UniProtKB">
        <authorList>
            <consortium name="EnsemblMetazoa"/>
        </authorList>
    </citation>
    <scope>IDENTIFICATION</scope>
    <source>
        <strain evidence="2">FUMOZ</strain>
    </source>
</reference>
<protein>
    <submittedName>
        <fullName evidence="2">Uncharacterized protein</fullName>
    </submittedName>
</protein>
<dbReference type="VEuPathDB" id="VectorBase:AFUN2_009214"/>
<organism evidence="2">
    <name type="scientific">Anopheles funestus</name>
    <name type="common">African malaria mosquito</name>
    <dbReference type="NCBI Taxonomy" id="62324"/>
    <lineage>
        <taxon>Eukaryota</taxon>
        <taxon>Metazoa</taxon>
        <taxon>Ecdysozoa</taxon>
        <taxon>Arthropoda</taxon>
        <taxon>Hexapoda</taxon>
        <taxon>Insecta</taxon>
        <taxon>Pterygota</taxon>
        <taxon>Neoptera</taxon>
        <taxon>Endopterygota</taxon>
        <taxon>Diptera</taxon>
        <taxon>Nematocera</taxon>
        <taxon>Culicoidea</taxon>
        <taxon>Culicidae</taxon>
        <taxon>Anophelinae</taxon>
        <taxon>Anopheles</taxon>
    </lineage>
</organism>